<dbReference type="PANTHER" id="PTHR11142">
    <property type="entry name" value="PSEUDOURIDYLATE SYNTHASE"/>
    <property type="match status" value="1"/>
</dbReference>
<evidence type="ECO:0000259" key="6">
    <source>
        <dbReference type="Pfam" id="PF01416"/>
    </source>
</evidence>
<evidence type="ECO:0000256" key="2">
    <source>
        <dbReference type="ARBA" id="ARBA00022694"/>
    </source>
</evidence>
<dbReference type="HAMAP" id="MF_00171">
    <property type="entry name" value="TruA"/>
    <property type="match status" value="1"/>
</dbReference>
<dbReference type="InterPro" id="IPR020097">
    <property type="entry name" value="PsdUridine_synth_TruA_a/b_dom"/>
</dbReference>
<comment type="caution">
    <text evidence="4">Lacks conserved residue(s) required for the propagation of feature annotation.</text>
</comment>
<comment type="function">
    <text evidence="4">Formation of pseudouridine at positions 38, 39 and 40 in the anticodon stem and loop of transfer RNAs.</text>
</comment>
<dbReference type="InterPro" id="IPR001406">
    <property type="entry name" value="PsdUridine_synth_TruA"/>
</dbReference>
<evidence type="ECO:0000256" key="5">
    <source>
        <dbReference type="RuleBase" id="RU003792"/>
    </source>
</evidence>
<evidence type="ECO:0000256" key="4">
    <source>
        <dbReference type="HAMAP-Rule" id="MF_00171"/>
    </source>
</evidence>
<dbReference type="Gene3D" id="3.30.70.580">
    <property type="entry name" value="Pseudouridine synthase I, catalytic domain, N-terminal subdomain"/>
    <property type="match status" value="1"/>
</dbReference>
<dbReference type="EMBL" id="OZ026884">
    <property type="protein sequence ID" value="CAL1240155.1"/>
    <property type="molecule type" value="Genomic_DNA"/>
</dbReference>
<keyword evidence="8" id="KW-1185">Reference proteome</keyword>
<dbReference type="GO" id="GO:0160147">
    <property type="term" value="F:tRNA pseudouridine(38-40) synthase activity"/>
    <property type="evidence" value="ECO:0007669"/>
    <property type="project" value="UniProtKB-EC"/>
</dbReference>
<evidence type="ECO:0000313" key="8">
    <source>
        <dbReference type="Proteomes" id="UP001497493"/>
    </source>
</evidence>
<dbReference type="PIRSF" id="PIRSF001430">
    <property type="entry name" value="tRNA_psdUrid_synth"/>
    <property type="match status" value="1"/>
</dbReference>
<evidence type="ECO:0000256" key="1">
    <source>
        <dbReference type="ARBA" id="ARBA00009375"/>
    </source>
</evidence>
<comment type="catalytic activity">
    <reaction evidence="4 5">
        <text>uridine(38/39/40) in tRNA = pseudouridine(38/39/40) in tRNA</text>
        <dbReference type="Rhea" id="RHEA:22376"/>
        <dbReference type="Rhea" id="RHEA-COMP:10085"/>
        <dbReference type="Rhea" id="RHEA-COMP:10087"/>
        <dbReference type="ChEBI" id="CHEBI:65314"/>
        <dbReference type="ChEBI" id="CHEBI:65315"/>
        <dbReference type="EC" id="5.4.99.12"/>
    </reaction>
</comment>
<dbReference type="PANTHER" id="PTHR11142:SF0">
    <property type="entry name" value="TRNA PSEUDOURIDINE SYNTHASE-LIKE 1"/>
    <property type="match status" value="1"/>
</dbReference>
<comment type="subunit">
    <text evidence="4">Homodimer.</text>
</comment>
<feature type="active site" description="Nucleophile" evidence="4">
    <location>
        <position position="51"/>
    </location>
</feature>
<dbReference type="InterPro" id="IPR020095">
    <property type="entry name" value="PsdUridine_synth_TruA_C"/>
</dbReference>
<dbReference type="NCBIfam" id="TIGR00071">
    <property type="entry name" value="hisT_truA"/>
    <property type="match status" value="1"/>
</dbReference>
<dbReference type="Proteomes" id="UP001497493">
    <property type="component" value="Chromosome"/>
</dbReference>
<reference evidence="7 8" key="1">
    <citation type="submission" date="2024-04" db="EMBL/GenBank/DDBJ databases">
        <authorList>
            <person name="Cremers G."/>
        </authorList>
    </citation>
    <scope>NUCLEOTIDE SEQUENCE [LARGE SCALE GENOMIC DNA]</scope>
    <source>
        <strain evidence="7">MeCH1-AG</strain>
    </source>
</reference>
<feature type="binding site" evidence="4">
    <location>
        <position position="109"/>
    </location>
    <ligand>
        <name>substrate</name>
    </ligand>
</feature>
<dbReference type="Gene3D" id="3.30.70.660">
    <property type="entry name" value="Pseudouridine synthase I, catalytic domain, C-terminal subdomain"/>
    <property type="match status" value="1"/>
</dbReference>
<dbReference type="CDD" id="cd02570">
    <property type="entry name" value="PseudoU_synth_EcTruA"/>
    <property type="match status" value="1"/>
</dbReference>
<dbReference type="EC" id="5.4.99.12" evidence="4"/>
<name>A0ABM9NHW5_9GAMM</name>
<dbReference type="InterPro" id="IPR020103">
    <property type="entry name" value="PsdUridine_synth_cat_dom_sf"/>
</dbReference>
<organism evidence="7 8">
    <name type="scientific">Candidatus Methylocalor cossyra</name>
    <dbReference type="NCBI Taxonomy" id="3108543"/>
    <lineage>
        <taxon>Bacteria</taxon>
        <taxon>Pseudomonadati</taxon>
        <taxon>Pseudomonadota</taxon>
        <taxon>Gammaproteobacteria</taxon>
        <taxon>Methylococcales</taxon>
        <taxon>Methylococcaceae</taxon>
        <taxon>Candidatus Methylocalor</taxon>
    </lineage>
</organism>
<dbReference type="Pfam" id="PF01416">
    <property type="entry name" value="PseudoU_synth_1"/>
    <property type="match status" value="2"/>
</dbReference>
<gene>
    <name evidence="4 7" type="primary">truA</name>
    <name evidence="7" type="ORF">MECH1_V1_1379</name>
</gene>
<sequence length="282" mass="31680">MRIALGIEYDGSGFAGWQWQRGKRTIQAVLEQALSRVADEPVRVVCAGRTDAGVHASEQVAHFDTQAHRLPYSWLMGTNTALPEDVRVLWVREVAEDFHARYSAIARLYRYVILNRPVASALHRRQVTWYHGPLDAERMARAASQLVGDHDFSSFRAQDCQSRSPRRQMHFIHVRREAERVIIDLCANAFLHHMVRNIAGVLMAVGSGRRPPEWAGEVLAARDRKAAAVTAPAEGLYLAGVCYPERFGIARHPAFQHLPPDAARYVPPEVHENAEHEAQDSG</sequence>
<dbReference type="RefSeq" id="WP_348759659.1">
    <property type="nucleotide sequence ID" value="NZ_OZ026884.1"/>
</dbReference>
<dbReference type="SUPFAM" id="SSF55120">
    <property type="entry name" value="Pseudouridine synthase"/>
    <property type="match status" value="1"/>
</dbReference>
<accession>A0ABM9NHW5</accession>
<evidence type="ECO:0000256" key="3">
    <source>
        <dbReference type="ARBA" id="ARBA00023235"/>
    </source>
</evidence>
<feature type="domain" description="Pseudouridine synthase I TruA alpha/beta" evidence="6">
    <location>
        <begin position="8"/>
        <end position="103"/>
    </location>
</feature>
<comment type="similarity">
    <text evidence="1 4 5">Belongs to the tRNA pseudouridine synthase TruA family.</text>
</comment>
<keyword evidence="2 4" id="KW-0819">tRNA processing</keyword>
<evidence type="ECO:0000313" key="7">
    <source>
        <dbReference type="EMBL" id="CAL1240155.1"/>
    </source>
</evidence>
<proteinExistence type="inferred from homology"/>
<dbReference type="InterPro" id="IPR020094">
    <property type="entry name" value="TruA/RsuA/RluB/E/F_N"/>
</dbReference>
<keyword evidence="3 4" id="KW-0413">Isomerase</keyword>
<feature type="domain" description="Pseudouridine synthase I TruA alpha/beta" evidence="6">
    <location>
        <begin position="142"/>
        <end position="244"/>
    </location>
</feature>
<protein>
    <recommendedName>
        <fullName evidence="4">tRNA pseudouridine synthase A</fullName>
        <ecNumber evidence="4">5.4.99.12</ecNumber>
    </recommendedName>
    <alternativeName>
        <fullName evidence="4">tRNA pseudouridine(38-40) synthase</fullName>
    </alternativeName>
    <alternativeName>
        <fullName evidence="4">tRNA pseudouridylate synthase I</fullName>
    </alternativeName>
    <alternativeName>
        <fullName evidence="4">tRNA-uridine isomerase I</fullName>
    </alternativeName>
</protein>